<dbReference type="Proteomes" id="UP000009235">
    <property type="component" value="Chromosome"/>
</dbReference>
<evidence type="ECO:0000313" key="1">
    <source>
        <dbReference type="EMBL" id="AEF41503.1"/>
    </source>
</evidence>
<sequence length="41" mass="4349">MASFKAERAEAITEIGGTNVADHVAVDGIDDEVLDQRGHIP</sequence>
<organism evidence="1 2">
    <name type="scientific">Hoyosella subflava (strain DSM 45089 / JCM 17490 / NBRC 109087 / DQS3-9A1)</name>
    <name type="common">Amycolicicoccus subflavus</name>
    <dbReference type="NCBI Taxonomy" id="443218"/>
    <lineage>
        <taxon>Bacteria</taxon>
        <taxon>Bacillati</taxon>
        <taxon>Actinomycetota</taxon>
        <taxon>Actinomycetes</taxon>
        <taxon>Mycobacteriales</taxon>
        <taxon>Hoyosellaceae</taxon>
        <taxon>Hoyosella</taxon>
    </lineage>
</organism>
<accession>F6ELQ5</accession>
<reference evidence="1 2" key="1">
    <citation type="journal article" date="2011" name="J. Bacteriol.">
        <title>Complete genome sequence of Amycolicicoccus subflavus DQS3-9A1T, an actinomycete isolated from crude oil-polluted soil.</title>
        <authorList>
            <person name="Cai M."/>
            <person name="Chen W.M."/>
            <person name="Nie Y."/>
            <person name="Chi C.Q."/>
            <person name="Wang Y.N."/>
            <person name="Tang Y.Q."/>
            <person name="Li G.Y."/>
            <person name="Wu X.L."/>
        </authorList>
    </citation>
    <scope>NUCLEOTIDE SEQUENCE [LARGE SCALE GENOMIC DNA]</scope>
    <source>
        <strain evidence="2">DSM 45089 / DQS3-9A1</strain>
    </source>
</reference>
<name>F6ELQ5_HOYSD</name>
<evidence type="ECO:0000313" key="2">
    <source>
        <dbReference type="Proteomes" id="UP000009235"/>
    </source>
</evidence>
<dbReference type="HOGENOM" id="CLU_3264765_0_0_11"/>
<dbReference type="STRING" id="443218.AS9A_3058"/>
<protein>
    <submittedName>
        <fullName evidence="1">Uncharacterized protein</fullName>
    </submittedName>
</protein>
<dbReference type="KEGG" id="asd:AS9A_3058"/>
<dbReference type="EMBL" id="CP002786">
    <property type="protein sequence ID" value="AEF41503.1"/>
    <property type="molecule type" value="Genomic_DNA"/>
</dbReference>
<dbReference type="AlphaFoldDB" id="F6ELQ5"/>
<proteinExistence type="predicted"/>
<dbReference type="RefSeq" id="WP_013807852.1">
    <property type="nucleotide sequence ID" value="NC_015564.1"/>
</dbReference>
<keyword evidence="2" id="KW-1185">Reference proteome</keyword>
<gene>
    <name evidence="1" type="ordered locus">AS9A_3058</name>
</gene>